<evidence type="ECO:0000313" key="1">
    <source>
        <dbReference type="EMBL" id="EDR07634.1"/>
    </source>
</evidence>
<dbReference type="EMBL" id="DS547103">
    <property type="protein sequence ID" value="EDR07634.1"/>
    <property type="molecule type" value="Genomic_DNA"/>
</dbReference>
<protein>
    <submittedName>
        <fullName evidence="1">Predicted protein</fullName>
    </submittedName>
</protein>
<dbReference type="Proteomes" id="UP000001194">
    <property type="component" value="Unassembled WGS sequence"/>
</dbReference>
<reference evidence="1 2" key="1">
    <citation type="journal article" date="2008" name="Nature">
        <title>The genome of Laccaria bicolor provides insights into mycorrhizal symbiosis.</title>
        <authorList>
            <person name="Martin F."/>
            <person name="Aerts A."/>
            <person name="Ahren D."/>
            <person name="Brun A."/>
            <person name="Danchin E.G.J."/>
            <person name="Duchaussoy F."/>
            <person name="Gibon J."/>
            <person name="Kohler A."/>
            <person name="Lindquist E."/>
            <person name="Pereda V."/>
            <person name="Salamov A."/>
            <person name="Shapiro H.J."/>
            <person name="Wuyts J."/>
            <person name="Blaudez D."/>
            <person name="Buee M."/>
            <person name="Brokstein P."/>
            <person name="Canbaeck B."/>
            <person name="Cohen D."/>
            <person name="Courty P.E."/>
            <person name="Coutinho P.M."/>
            <person name="Delaruelle C."/>
            <person name="Detter J.C."/>
            <person name="Deveau A."/>
            <person name="DiFazio S."/>
            <person name="Duplessis S."/>
            <person name="Fraissinet-Tachet L."/>
            <person name="Lucic E."/>
            <person name="Frey-Klett P."/>
            <person name="Fourrey C."/>
            <person name="Feussner I."/>
            <person name="Gay G."/>
            <person name="Grimwood J."/>
            <person name="Hoegger P.J."/>
            <person name="Jain P."/>
            <person name="Kilaru S."/>
            <person name="Labbe J."/>
            <person name="Lin Y.C."/>
            <person name="Legue V."/>
            <person name="Le Tacon F."/>
            <person name="Marmeisse R."/>
            <person name="Melayah D."/>
            <person name="Montanini B."/>
            <person name="Muratet M."/>
            <person name="Nehls U."/>
            <person name="Niculita-Hirzel H."/>
            <person name="Oudot-Le Secq M.P."/>
            <person name="Peter M."/>
            <person name="Quesneville H."/>
            <person name="Rajashekar B."/>
            <person name="Reich M."/>
            <person name="Rouhier N."/>
            <person name="Schmutz J."/>
            <person name="Yin T."/>
            <person name="Chalot M."/>
            <person name="Henrissat B."/>
            <person name="Kuees U."/>
            <person name="Lucas S."/>
            <person name="Van de Peer Y."/>
            <person name="Podila G.K."/>
            <person name="Polle A."/>
            <person name="Pukkila P.J."/>
            <person name="Richardson P.M."/>
            <person name="Rouze P."/>
            <person name="Sanders I.R."/>
            <person name="Stajich J.E."/>
            <person name="Tunlid A."/>
            <person name="Tuskan G."/>
            <person name="Grigoriev I.V."/>
        </authorList>
    </citation>
    <scope>NUCLEOTIDE SEQUENCE [LARGE SCALE GENOMIC DNA]</scope>
    <source>
        <strain evidence="2">S238N-H82 / ATCC MYA-4686</strain>
    </source>
</reference>
<sequence>MHSEFSAAQVAAQCGGLGGFDYPSHKGSYELMAGEKGASDSSVVDIMCVNQDSFVFACSYTFHGSALAGPYHFRVNITNDEGNTALSDTFQITPGSFDCLTPPPPKFNIMSTSDPNYRSLVITSPAAGDVSRLGAVMFVSWGYVRNNRRAFESQVADSDALFTRQTAFTLNSTGLSPGAWRVRGNYSNGFENGGQTVSAISDVFYIEGSDETKFCDGLGQGSKSATRVGS</sequence>
<dbReference type="InParanoid" id="B0DBX1"/>
<name>B0DBX1_LACBS</name>
<dbReference type="HOGENOM" id="CLU_1204958_0_0_1"/>
<dbReference type="KEGG" id="lbc:LACBIDRAFT_327499"/>
<dbReference type="GeneID" id="6077121"/>
<dbReference type="OrthoDB" id="2991269at2759"/>
<dbReference type="AlphaFoldDB" id="B0DBX1"/>
<accession>B0DBX1</accession>
<proteinExistence type="predicted"/>
<gene>
    <name evidence="1" type="ORF">LACBIDRAFT_327499</name>
</gene>
<organism evidence="2">
    <name type="scientific">Laccaria bicolor (strain S238N-H82 / ATCC MYA-4686)</name>
    <name type="common">Bicoloured deceiver</name>
    <name type="synonym">Laccaria laccata var. bicolor</name>
    <dbReference type="NCBI Taxonomy" id="486041"/>
    <lineage>
        <taxon>Eukaryota</taxon>
        <taxon>Fungi</taxon>
        <taxon>Dikarya</taxon>
        <taxon>Basidiomycota</taxon>
        <taxon>Agaricomycotina</taxon>
        <taxon>Agaricomycetes</taxon>
        <taxon>Agaricomycetidae</taxon>
        <taxon>Agaricales</taxon>
        <taxon>Agaricineae</taxon>
        <taxon>Hydnangiaceae</taxon>
        <taxon>Laccaria</taxon>
    </lineage>
</organism>
<evidence type="ECO:0000313" key="2">
    <source>
        <dbReference type="Proteomes" id="UP000001194"/>
    </source>
</evidence>
<dbReference type="RefSeq" id="XP_001881423.1">
    <property type="nucleotide sequence ID" value="XM_001881388.1"/>
</dbReference>
<keyword evidence="2" id="KW-1185">Reference proteome</keyword>